<evidence type="ECO:0000256" key="1">
    <source>
        <dbReference type="SAM" id="MobiDB-lite"/>
    </source>
</evidence>
<name>A0A8H7QH13_9FUNG</name>
<feature type="region of interest" description="Disordered" evidence="1">
    <location>
        <begin position="420"/>
        <end position="446"/>
    </location>
</feature>
<proteinExistence type="predicted"/>
<feature type="compositionally biased region" description="Basic residues" evidence="1">
    <location>
        <begin position="345"/>
        <end position="357"/>
    </location>
</feature>
<dbReference type="EMBL" id="JAEPRC010000810">
    <property type="protein sequence ID" value="KAG2191565.1"/>
    <property type="molecule type" value="Genomic_DNA"/>
</dbReference>
<dbReference type="Proteomes" id="UP000650833">
    <property type="component" value="Unassembled WGS sequence"/>
</dbReference>
<evidence type="ECO:0000313" key="3">
    <source>
        <dbReference type="Proteomes" id="UP000650833"/>
    </source>
</evidence>
<dbReference type="AlphaFoldDB" id="A0A8H7QH13"/>
<gene>
    <name evidence="2" type="ORF">INT46_006203</name>
</gene>
<feature type="region of interest" description="Disordered" evidence="1">
    <location>
        <begin position="237"/>
        <end position="258"/>
    </location>
</feature>
<keyword evidence="3" id="KW-1185">Reference proteome</keyword>
<sequence>MYIVHTTPDPVQAYLHNNSNSPKDPPSSDWDFFDDDEELIKVLEADDSTWLAVPETQQTQDDNQHEESMEQSLLDNYNGTITDSATLSPIQTMNADIEDPRSDISSVADVMLMSDHYADLPNSPEFSLDDLPIFSKHAMLENSDMIVDSQPVSVKSSHGADLVMEIEKEHSQSQHNDLEPTNVHFDPTLKSPQINDNNIESAEVVDHQFAEKMDMLDIIDEQSSLTPSAGIIQAPHPPPPVDFGRSEASNPNLEQQPSSTVFVQDETGSRFKLSLRQRNAIQLHPFTIEQARYQHLIGKSNLKGKMKAIITEVEDSQDTEFSLSNTQLVDIPTDEIETTQVSSKSSKKATSKLKTKKTSLPSKVNKRAQHRPTTQNADEISFEDISSPLFDKYGLDQLVLPPSNTRSNVNKKSKIITFEKKRRSRKGKSVARRFPPSSSSTTKDIFDFDAQPRSTFKLTSNISNSSNAASSSNQQTMISDDDVYLRRQAQEMNDDIDLYGYDDDNDSNDDDDDTEDMEIDNEDMIKRRFRVKKYAILDSSDEDSNEEELPAEKELTEAELDAIFSFPSSATAKPTGRRLMRSTADDDIIPVVEDELEYREHKRQRVGLRDVIKKKKALNSVLPASYLKVYEKELLEEDKLRRTPKKRTTKPQKTTATTSTAKNPLSTSKAPANVFAAFLDSQSEDSDDDSEDMQDAYPTLDDYVTRLDYPTEILTASHPIFEGSTASNNGIHSVFENVSLIDRPTRQISTNSNSELSRRIYPNTGSSPSLSRQPRSIKQPIYPTEESIEDNRIQRHYQGSALKKSPNKPKKLLKRAPRSSIAVQRPVNDPKKSSSMPIRDNPAPKKRRKKVKRTRDDIYVHASNSYRAWNDRSGQAPDNNGRTYFQDLTETPRMAFDDIYVGTRQYVRYANESLNGDRFNDLFENQQNQYVKEKLNVHVVHTLPSVISRVRHLRDYDLRRILGLKNTVYLHHRLLTPLLSAIPNVKSAYKHLECNYTDLKLFDKNFVWKSIIPENKKLIGHLFYKASGEIYKICSNNVPLEDTELPNHDHFYTFVSICLTQWIPLYPYEQRIQLTEIFMQYIRYLGQFVPRLVEEYKTGYLPWRPIVKIMIYILDWTCRLHHLGVHQIDWSVTQCTKSLIDILVFIGFDDIKSCSKDYLSEAWICLLQIMSVSSKTSGFYFHEQVFLDQITDSIKTKSRSSDVYEYEKRRTTRLWAESLNFIIEKYMVL</sequence>
<reference evidence="2" key="1">
    <citation type="submission" date="2020-12" db="EMBL/GenBank/DDBJ databases">
        <title>Metabolic potential, ecology and presence of endohyphal bacteria is reflected in genomic diversity of Mucoromycotina.</title>
        <authorList>
            <person name="Muszewska A."/>
            <person name="Okrasinska A."/>
            <person name="Steczkiewicz K."/>
            <person name="Drgas O."/>
            <person name="Orlowska M."/>
            <person name="Perlinska-Lenart U."/>
            <person name="Aleksandrzak-Piekarczyk T."/>
            <person name="Szatraj K."/>
            <person name="Zielenkiewicz U."/>
            <person name="Pilsyk S."/>
            <person name="Malc E."/>
            <person name="Mieczkowski P."/>
            <person name="Kruszewska J.S."/>
            <person name="Biernat P."/>
            <person name="Pawlowska J."/>
        </authorList>
    </citation>
    <scope>NUCLEOTIDE SEQUENCE</scope>
    <source>
        <strain evidence="2">CBS 226.32</strain>
    </source>
</reference>
<feature type="region of interest" description="Disordered" evidence="1">
    <location>
        <begin position="494"/>
        <end position="518"/>
    </location>
</feature>
<dbReference type="OrthoDB" id="2282326at2759"/>
<feature type="compositionally biased region" description="Basic residues" evidence="1">
    <location>
        <begin position="844"/>
        <end position="853"/>
    </location>
</feature>
<protein>
    <submittedName>
        <fullName evidence="2">Uncharacterized protein</fullName>
    </submittedName>
</protein>
<comment type="caution">
    <text evidence="2">The sequence shown here is derived from an EMBL/GenBank/DDBJ whole genome shotgun (WGS) entry which is preliminary data.</text>
</comment>
<feature type="compositionally biased region" description="Polar residues" evidence="1">
    <location>
        <begin position="247"/>
        <end position="258"/>
    </location>
</feature>
<accession>A0A8H7QH13</accession>
<evidence type="ECO:0000313" key="2">
    <source>
        <dbReference type="EMBL" id="KAG2191565.1"/>
    </source>
</evidence>
<feature type="compositionally biased region" description="Basic residues" evidence="1">
    <location>
        <begin position="805"/>
        <end position="817"/>
    </location>
</feature>
<organism evidence="2 3">
    <name type="scientific">Mucor plumbeus</name>
    <dbReference type="NCBI Taxonomy" id="97098"/>
    <lineage>
        <taxon>Eukaryota</taxon>
        <taxon>Fungi</taxon>
        <taxon>Fungi incertae sedis</taxon>
        <taxon>Mucoromycota</taxon>
        <taxon>Mucoromycotina</taxon>
        <taxon>Mucoromycetes</taxon>
        <taxon>Mucorales</taxon>
        <taxon>Mucorineae</taxon>
        <taxon>Mucoraceae</taxon>
        <taxon>Mucor</taxon>
    </lineage>
</organism>
<feature type="compositionally biased region" description="Polar residues" evidence="1">
    <location>
        <begin position="763"/>
        <end position="776"/>
    </location>
</feature>
<feature type="compositionally biased region" description="Basic residues" evidence="1">
    <location>
        <begin position="420"/>
        <end position="431"/>
    </location>
</feature>
<feature type="region of interest" description="Disordered" evidence="1">
    <location>
        <begin position="749"/>
        <end position="855"/>
    </location>
</feature>
<feature type="region of interest" description="Disordered" evidence="1">
    <location>
        <begin position="640"/>
        <end position="667"/>
    </location>
</feature>
<feature type="region of interest" description="Disordered" evidence="1">
    <location>
        <begin position="336"/>
        <end position="379"/>
    </location>
</feature>
<feature type="compositionally biased region" description="Low complexity" evidence="1">
    <location>
        <begin position="651"/>
        <end position="662"/>
    </location>
</feature>